<feature type="non-terminal residue" evidence="9">
    <location>
        <position position="224"/>
    </location>
</feature>
<evidence type="ECO:0000256" key="2">
    <source>
        <dbReference type="ARBA" id="ARBA00022448"/>
    </source>
</evidence>
<dbReference type="EMBL" id="PJQM01005488">
    <property type="protein sequence ID" value="RCH81505.1"/>
    <property type="molecule type" value="Genomic_DNA"/>
</dbReference>
<evidence type="ECO:0000313" key="9">
    <source>
        <dbReference type="EMBL" id="RCH81505.1"/>
    </source>
</evidence>
<keyword evidence="10" id="KW-1185">Reference proteome</keyword>
<protein>
    <submittedName>
        <fullName evidence="9">Golgi uridine diphosphate-N-acetylglucosamine transporter</fullName>
    </submittedName>
</protein>
<dbReference type="PANTHER" id="PTHR10778">
    <property type="entry name" value="SOLUTE CARRIER FAMILY 35 MEMBER B"/>
    <property type="match status" value="1"/>
</dbReference>
<evidence type="ECO:0000256" key="8">
    <source>
        <dbReference type="SAM" id="Phobius"/>
    </source>
</evidence>
<feature type="non-terminal residue" evidence="9">
    <location>
        <position position="1"/>
    </location>
</feature>
<dbReference type="InterPro" id="IPR013657">
    <property type="entry name" value="SCL35B1-4/HUT1"/>
</dbReference>
<evidence type="ECO:0000313" key="10">
    <source>
        <dbReference type="Proteomes" id="UP000253551"/>
    </source>
</evidence>
<dbReference type="GO" id="GO:0000139">
    <property type="term" value="C:Golgi membrane"/>
    <property type="evidence" value="ECO:0007669"/>
    <property type="project" value="TreeGrafter"/>
</dbReference>
<dbReference type="GO" id="GO:0005462">
    <property type="term" value="F:UDP-N-acetylglucosamine transmembrane transporter activity"/>
    <property type="evidence" value="ECO:0007669"/>
    <property type="project" value="TreeGrafter"/>
</dbReference>
<proteinExistence type="predicted"/>
<dbReference type="GO" id="GO:0005464">
    <property type="term" value="F:UDP-xylose transmembrane transporter activity"/>
    <property type="evidence" value="ECO:0007669"/>
    <property type="project" value="TreeGrafter"/>
</dbReference>
<accession>A0A367IUW9</accession>
<sequence>RQINVELTAGGGGNKSDARKEKLLEKNKRLTEERAKKHEKIKNTNTQLSSYKIDQESGGLIVNMIIGIVFLGKRYSIGQMSGVMLVTVGVIWATLDNISGHTEDNSGSITEFSIGIILLMIVILLSAVMGLFQEITYEKYGKHWREGLFYTHFLALPFFLFYSKRLLSQVYEYNESPIMPVLEILDQIPVLGSVTCLIPDVLKTMLYTVKVRKLWAYFVLNIAT</sequence>
<dbReference type="GO" id="GO:0005789">
    <property type="term" value="C:endoplasmic reticulum membrane"/>
    <property type="evidence" value="ECO:0007669"/>
    <property type="project" value="TreeGrafter"/>
</dbReference>
<name>A0A367IUW9_RHIST</name>
<feature type="compositionally biased region" description="Basic and acidic residues" evidence="7">
    <location>
        <begin position="16"/>
        <end position="36"/>
    </location>
</feature>
<keyword evidence="3" id="KW-0762">Sugar transport</keyword>
<evidence type="ECO:0000256" key="6">
    <source>
        <dbReference type="ARBA" id="ARBA00023136"/>
    </source>
</evidence>
<dbReference type="Proteomes" id="UP000253551">
    <property type="component" value="Unassembled WGS sequence"/>
</dbReference>
<dbReference type="OrthoDB" id="999962at2759"/>
<evidence type="ECO:0000256" key="4">
    <source>
        <dbReference type="ARBA" id="ARBA00022692"/>
    </source>
</evidence>
<keyword evidence="6 8" id="KW-0472">Membrane</keyword>
<feature type="transmembrane region" description="Helical" evidence="8">
    <location>
        <begin position="114"/>
        <end position="135"/>
    </location>
</feature>
<reference evidence="9 10" key="1">
    <citation type="journal article" date="2018" name="G3 (Bethesda)">
        <title>Phylogenetic and Phylogenomic Definition of Rhizopus Species.</title>
        <authorList>
            <person name="Gryganskyi A.P."/>
            <person name="Golan J."/>
            <person name="Dolatabadi S."/>
            <person name="Mondo S."/>
            <person name="Robb S."/>
            <person name="Idnurm A."/>
            <person name="Muszewska A."/>
            <person name="Steczkiewicz K."/>
            <person name="Masonjones S."/>
            <person name="Liao H.L."/>
            <person name="Gajdeczka M.T."/>
            <person name="Anike F."/>
            <person name="Vuek A."/>
            <person name="Anishchenko I.M."/>
            <person name="Voigt K."/>
            <person name="de Hoog G.S."/>
            <person name="Smith M.E."/>
            <person name="Heitman J."/>
            <person name="Vilgalys R."/>
            <person name="Stajich J.E."/>
        </authorList>
    </citation>
    <scope>NUCLEOTIDE SEQUENCE [LARGE SCALE GENOMIC DNA]</scope>
    <source>
        <strain evidence="9 10">LSU 92-RS-03</strain>
    </source>
</reference>
<dbReference type="Pfam" id="PF08449">
    <property type="entry name" value="UAA"/>
    <property type="match status" value="1"/>
</dbReference>
<keyword evidence="4 8" id="KW-0812">Transmembrane</keyword>
<organism evidence="9 10">
    <name type="scientific">Rhizopus stolonifer</name>
    <name type="common">Rhizopus nigricans</name>
    <dbReference type="NCBI Taxonomy" id="4846"/>
    <lineage>
        <taxon>Eukaryota</taxon>
        <taxon>Fungi</taxon>
        <taxon>Fungi incertae sedis</taxon>
        <taxon>Mucoromycota</taxon>
        <taxon>Mucoromycotina</taxon>
        <taxon>Mucoromycetes</taxon>
        <taxon>Mucorales</taxon>
        <taxon>Mucorineae</taxon>
        <taxon>Rhizopodaceae</taxon>
        <taxon>Rhizopus</taxon>
    </lineage>
</organism>
<evidence type="ECO:0000256" key="7">
    <source>
        <dbReference type="SAM" id="MobiDB-lite"/>
    </source>
</evidence>
<keyword evidence="2" id="KW-0813">Transport</keyword>
<evidence type="ECO:0000256" key="5">
    <source>
        <dbReference type="ARBA" id="ARBA00022989"/>
    </source>
</evidence>
<dbReference type="PANTHER" id="PTHR10778:SF4">
    <property type="entry name" value="NUCLEOTIDE SUGAR TRANSPORTER SLC35B4"/>
    <property type="match status" value="1"/>
</dbReference>
<comment type="caution">
    <text evidence="9">The sequence shown here is derived from an EMBL/GenBank/DDBJ whole genome shotgun (WGS) entry which is preliminary data.</text>
</comment>
<dbReference type="STRING" id="4846.A0A367IUW9"/>
<evidence type="ECO:0000256" key="1">
    <source>
        <dbReference type="ARBA" id="ARBA00004127"/>
    </source>
</evidence>
<dbReference type="AlphaFoldDB" id="A0A367IUW9"/>
<comment type="subcellular location">
    <subcellularLocation>
        <location evidence="1">Endomembrane system</location>
        <topology evidence="1">Multi-pass membrane protein</topology>
    </subcellularLocation>
</comment>
<keyword evidence="5 8" id="KW-1133">Transmembrane helix</keyword>
<evidence type="ECO:0000256" key="3">
    <source>
        <dbReference type="ARBA" id="ARBA00022597"/>
    </source>
</evidence>
<feature type="region of interest" description="Disordered" evidence="7">
    <location>
        <begin position="6"/>
        <end position="41"/>
    </location>
</feature>
<feature type="transmembrane region" description="Helical" evidence="8">
    <location>
        <begin position="75"/>
        <end position="94"/>
    </location>
</feature>
<gene>
    <name evidence="9" type="primary">YEA4</name>
    <name evidence="9" type="ORF">CU098_002877</name>
</gene>